<reference evidence="1" key="2">
    <citation type="submission" date="2020-11" db="EMBL/GenBank/DDBJ databases">
        <authorList>
            <person name="McCartney M.A."/>
            <person name="Auch B."/>
            <person name="Kono T."/>
            <person name="Mallez S."/>
            <person name="Becker A."/>
            <person name="Gohl D.M."/>
            <person name="Silverstein K.A.T."/>
            <person name="Koren S."/>
            <person name="Bechman K.B."/>
            <person name="Herman A."/>
            <person name="Abrahante J.E."/>
            <person name="Garbe J."/>
        </authorList>
    </citation>
    <scope>NUCLEOTIDE SEQUENCE</scope>
    <source>
        <strain evidence="1">Duluth1</strain>
        <tissue evidence="1">Whole animal</tissue>
    </source>
</reference>
<protein>
    <submittedName>
        <fullName evidence="1">Uncharacterized protein</fullName>
    </submittedName>
</protein>
<proteinExistence type="predicted"/>
<dbReference type="EMBL" id="JAIWYP010000001">
    <property type="protein sequence ID" value="KAH3887990.1"/>
    <property type="molecule type" value="Genomic_DNA"/>
</dbReference>
<gene>
    <name evidence="1" type="ORF">DPMN_012011</name>
</gene>
<evidence type="ECO:0000313" key="2">
    <source>
        <dbReference type="Proteomes" id="UP000828390"/>
    </source>
</evidence>
<keyword evidence="2" id="KW-1185">Reference proteome</keyword>
<comment type="caution">
    <text evidence="1">The sequence shown here is derived from an EMBL/GenBank/DDBJ whole genome shotgun (WGS) entry which is preliminary data.</text>
</comment>
<reference evidence="1" key="1">
    <citation type="journal article" date="2019" name="bioRxiv">
        <title>The Genome of the Zebra Mussel, Dreissena polymorpha: A Resource for Invasive Species Research.</title>
        <authorList>
            <person name="McCartney M.A."/>
            <person name="Auch B."/>
            <person name="Kono T."/>
            <person name="Mallez S."/>
            <person name="Zhang Y."/>
            <person name="Obille A."/>
            <person name="Becker A."/>
            <person name="Abrahante J.E."/>
            <person name="Garbe J."/>
            <person name="Badalamenti J.P."/>
            <person name="Herman A."/>
            <person name="Mangelson H."/>
            <person name="Liachko I."/>
            <person name="Sullivan S."/>
            <person name="Sone E.D."/>
            <person name="Koren S."/>
            <person name="Silverstein K.A.T."/>
            <person name="Beckman K.B."/>
            <person name="Gohl D.M."/>
        </authorList>
    </citation>
    <scope>NUCLEOTIDE SEQUENCE</scope>
    <source>
        <strain evidence="1">Duluth1</strain>
        <tissue evidence="1">Whole animal</tissue>
    </source>
</reference>
<organism evidence="1 2">
    <name type="scientific">Dreissena polymorpha</name>
    <name type="common">Zebra mussel</name>
    <name type="synonym">Mytilus polymorpha</name>
    <dbReference type="NCBI Taxonomy" id="45954"/>
    <lineage>
        <taxon>Eukaryota</taxon>
        <taxon>Metazoa</taxon>
        <taxon>Spiralia</taxon>
        <taxon>Lophotrochozoa</taxon>
        <taxon>Mollusca</taxon>
        <taxon>Bivalvia</taxon>
        <taxon>Autobranchia</taxon>
        <taxon>Heteroconchia</taxon>
        <taxon>Euheterodonta</taxon>
        <taxon>Imparidentia</taxon>
        <taxon>Neoheterodontei</taxon>
        <taxon>Myida</taxon>
        <taxon>Dreissenoidea</taxon>
        <taxon>Dreissenidae</taxon>
        <taxon>Dreissena</taxon>
    </lineage>
</organism>
<evidence type="ECO:0000313" key="1">
    <source>
        <dbReference type="EMBL" id="KAH3887990.1"/>
    </source>
</evidence>
<sequence length="54" mass="6150">MACEFAFRSQMACEFAFRSQMACEFAFSFYGLFCLKIVSSNQKSSLGNYISTHI</sequence>
<accession>A0A9D4N2P1</accession>
<dbReference type="Proteomes" id="UP000828390">
    <property type="component" value="Unassembled WGS sequence"/>
</dbReference>
<dbReference type="AlphaFoldDB" id="A0A9D4N2P1"/>
<name>A0A9D4N2P1_DREPO</name>